<feature type="domain" description="Fibrobacter succinogenes major paralogous" evidence="1">
    <location>
        <begin position="135"/>
        <end position="389"/>
    </location>
</feature>
<dbReference type="EMBL" id="JAERTY010000013">
    <property type="protein sequence ID" value="MBL1411197.1"/>
    <property type="molecule type" value="Genomic_DNA"/>
</dbReference>
<comment type="caution">
    <text evidence="3">The sequence shown here is derived from an EMBL/GenBank/DDBJ whole genome shotgun (WGS) entry which is preliminary data.</text>
</comment>
<organism evidence="3 4">
    <name type="scientific">Sphingobacterium faecale</name>
    <dbReference type="NCBI Taxonomy" id="2803775"/>
    <lineage>
        <taxon>Bacteria</taxon>
        <taxon>Pseudomonadati</taxon>
        <taxon>Bacteroidota</taxon>
        <taxon>Sphingobacteriia</taxon>
        <taxon>Sphingobacteriales</taxon>
        <taxon>Sphingobacteriaceae</taxon>
        <taxon>Sphingobacterium</taxon>
    </lineage>
</organism>
<evidence type="ECO:0000313" key="4">
    <source>
        <dbReference type="Proteomes" id="UP000625283"/>
    </source>
</evidence>
<dbReference type="NCBIfam" id="TIGR02145">
    <property type="entry name" value="Fib_succ_major"/>
    <property type="match status" value="1"/>
</dbReference>
<dbReference type="Proteomes" id="UP000625283">
    <property type="component" value="Unassembled WGS sequence"/>
</dbReference>
<evidence type="ECO:0008006" key="5">
    <source>
        <dbReference type="Google" id="ProtNLM"/>
    </source>
</evidence>
<sequence length="392" mass="43064">MKTQLIHIILVTVWMAALSSCKKDTKSAVQQPDFISTSLSGSLSVDAGEEFELFVPDNEEGVKYSWSIPDMLDLRSGQGTNRIKVISNIDKGIVPVKSIGVTAERGTQKSYTRWLYQEISILALPPTLDGYRTKRYGAKTWMIDNLNEAGDDGSLGKTHPKYPDFGRYYTWHEAVTGIPNATASDHGYVWGSSGTDDAGKPYVLDGTYANASNIQIQGICPKGWHIPNANDWYDLLVAIKEDFNVPGNSLDQIKQIKEGYIIAWSRQEGLNKSIVAGDWGVIGPYLKGSRPQSEGGLWLGGTTYTQGNWGLLPTFVAQSTDIGFNILPNGYWVSATAAWGDVEGYSWHLAAVLREPNDNRPLRVTIGNTNANFSNNLLGMGHSVCIRCVANY</sequence>
<keyword evidence="4" id="KW-1185">Reference proteome</keyword>
<name>A0ABS1R909_9SPHI</name>
<dbReference type="Pfam" id="PF09603">
    <property type="entry name" value="Fib_succ_major"/>
    <property type="match status" value="1"/>
</dbReference>
<dbReference type="Pfam" id="PF19408">
    <property type="entry name" value="PKD_6"/>
    <property type="match status" value="1"/>
</dbReference>
<dbReference type="RefSeq" id="WP_202104926.1">
    <property type="nucleotide sequence ID" value="NZ_JAERTY010000013.1"/>
</dbReference>
<proteinExistence type="predicted"/>
<reference evidence="3 4" key="1">
    <citation type="submission" date="2021-01" db="EMBL/GenBank/DDBJ databases">
        <title>C459-1 draft genome sequence.</title>
        <authorList>
            <person name="Zhang X.-F."/>
        </authorList>
    </citation>
    <scope>NUCLEOTIDE SEQUENCE [LARGE SCALE GENOMIC DNA]</scope>
    <source>
        <strain evidence="4">C459-1</strain>
    </source>
</reference>
<accession>A0ABS1R909</accession>
<dbReference type="PROSITE" id="PS51257">
    <property type="entry name" value="PROKAR_LIPOPROTEIN"/>
    <property type="match status" value="1"/>
</dbReference>
<dbReference type="InterPro" id="IPR011871">
    <property type="entry name" value="Fib_succ_major"/>
</dbReference>
<evidence type="ECO:0000259" key="2">
    <source>
        <dbReference type="Pfam" id="PF19408"/>
    </source>
</evidence>
<evidence type="ECO:0000259" key="1">
    <source>
        <dbReference type="Pfam" id="PF09603"/>
    </source>
</evidence>
<dbReference type="InterPro" id="IPR045829">
    <property type="entry name" value="PKD_6"/>
</dbReference>
<evidence type="ECO:0000313" key="3">
    <source>
        <dbReference type="EMBL" id="MBL1411197.1"/>
    </source>
</evidence>
<feature type="domain" description="PKD-like" evidence="2">
    <location>
        <begin position="55"/>
        <end position="98"/>
    </location>
</feature>
<gene>
    <name evidence="3" type="ORF">JKG61_20745</name>
</gene>
<protein>
    <recommendedName>
        <fullName evidence="5">Fibrobacter succinogenes major paralogous domain-containing protein</fullName>
    </recommendedName>
</protein>